<dbReference type="Gene3D" id="2.60.40.10">
    <property type="entry name" value="Immunoglobulins"/>
    <property type="match status" value="1"/>
</dbReference>
<dbReference type="Proteomes" id="UP001318040">
    <property type="component" value="Chromosome 2"/>
</dbReference>
<dbReference type="InterPro" id="IPR013783">
    <property type="entry name" value="Ig-like_fold"/>
</dbReference>
<name>A0AAJ7X6D2_PETMA</name>
<gene>
    <name evidence="5" type="primary">LOC116948769</name>
</gene>
<accession>A0AAJ7X6D2</accession>
<proteinExistence type="predicted"/>
<feature type="domain" description="Ig-like" evidence="3">
    <location>
        <begin position="22"/>
        <end position="123"/>
    </location>
</feature>
<evidence type="ECO:0000259" key="3">
    <source>
        <dbReference type="PROSITE" id="PS50835"/>
    </source>
</evidence>
<sequence length="265" mass="29845">MSLTMVMCLLVLYKTSGLTNGLHVSVAQSKLSVSEGSNTTLMCIVKETGNYYLAVNWYKCPKLSNNCASPSRVGGRDQIWYQKDYPSFLQGGRLIWTTGRNVFNLTFMQVLKETAGNYCCLAQTWYFIAVGPAWRYYGESKAIVELIIINNTKSTHGSSTPDEDFSYDTKSIMICVGVVLLLLLLIVITIVGFKLWFYKKHHRDKQVSKQTTCQADEDNQDNINYAELDMHVLGRCQKAPKVTVSQESSGLYARVYEKPHTGAHC</sequence>
<keyword evidence="1" id="KW-0472">Membrane</keyword>
<dbReference type="KEGG" id="pmrn:116948769"/>
<dbReference type="AlphaFoldDB" id="A0AAJ7X6D2"/>
<dbReference type="RefSeq" id="XP_032821723.1">
    <property type="nucleotide sequence ID" value="XM_032965832.1"/>
</dbReference>
<feature type="signal peptide" evidence="2">
    <location>
        <begin position="1"/>
        <end position="17"/>
    </location>
</feature>
<evidence type="ECO:0000313" key="4">
    <source>
        <dbReference type="Proteomes" id="UP001318040"/>
    </source>
</evidence>
<dbReference type="InterPro" id="IPR003599">
    <property type="entry name" value="Ig_sub"/>
</dbReference>
<dbReference type="PROSITE" id="PS50835">
    <property type="entry name" value="IG_LIKE"/>
    <property type="match status" value="1"/>
</dbReference>
<evidence type="ECO:0000256" key="1">
    <source>
        <dbReference type="SAM" id="Phobius"/>
    </source>
</evidence>
<keyword evidence="1" id="KW-0812">Transmembrane</keyword>
<dbReference type="SUPFAM" id="SSF48726">
    <property type="entry name" value="Immunoglobulin"/>
    <property type="match status" value="1"/>
</dbReference>
<feature type="chain" id="PRO_5042495863" evidence="2">
    <location>
        <begin position="18"/>
        <end position="265"/>
    </location>
</feature>
<feature type="transmembrane region" description="Helical" evidence="1">
    <location>
        <begin position="171"/>
        <end position="197"/>
    </location>
</feature>
<keyword evidence="4" id="KW-1185">Reference proteome</keyword>
<keyword evidence="1" id="KW-1133">Transmembrane helix</keyword>
<keyword evidence="2" id="KW-0732">Signal</keyword>
<evidence type="ECO:0000313" key="5">
    <source>
        <dbReference type="RefSeq" id="XP_032821723.1"/>
    </source>
</evidence>
<organism evidence="4 5">
    <name type="scientific">Petromyzon marinus</name>
    <name type="common">Sea lamprey</name>
    <dbReference type="NCBI Taxonomy" id="7757"/>
    <lineage>
        <taxon>Eukaryota</taxon>
        <taxon>Metazoa</taxon>
        <taxon>Chordata</taxon>
        <taxon>Craniata</taxon>
        <taxon>Vertebrata</taxon>
        <taxon>Cyclostomata</taxon>
        <taxon>Hyperoartia</taxon>
        <taxon>Petromyzontiformes</taxon>
        <taxon>Petromyzontidae</taxon>
        <taxon>Petromyzon</taxon>
    </lineage>
</organism>
<dbReference type="InterPro" id="IPR007110">
    <property type="entry name" value="Ig-like_dom"/>
</dbReference>
<evidence type="ECO:0000256" key="2">
    <source>
        <dbReference type="SAM" id="SignalP"/>
    </source>
</evidence>
<dbReference type="InterPro" id="IPR036179">
    <property type="entry name" value="Ig-like_dom_sf"/>
</dbReference>
<protein>
    <submittedName>
        <fullName evidence="5">Uncharacterized protein LOC116948769 isoform X1</fullName>
    </submittedName>
</protein>
<dbReference type="SMART" id="SM00409">
    <property type="entry name" value="IG"/>
    <property type="match status" value="1"/>
</dbReference>
<reference evidence="5" key="1">
    <citation type="submission" date="2025-08" db="UniProtKB">
        <authorList>
            <consortium name="RefSeq"/>
        </authorList>
    </citation>
    <scope>IDENTIFICATION</scope>
    <source>
        <tissue evidence="5">Sperm</tissue>
    </source>
</reference>